<keyword evidence="6" id="KW-1185">Reference proteome</keyword>
<dbReference type="CDD" id="cd00729">
    <property type="entry name" value="rubredoxin_SM"/>
    <property type="match status" value="1"/>
</dbReference>
<feature type="domain" description="Ferritin-like diiron" evidence="4">
    <location>
        <begin position="58"/>
        <end position="187"/>
    </location>
</feature>
<keyword evidence="5" id="KW-0560">Oxidoreductase</keyword>
<evidence type="ECO:0000259" key="3">
    <source>
        <dbReference type="PROSITE" id="PS50903"/>
    </source>
</evidence>
<dbReference type="SUPFAM" id="SSF57802">
    <property type="entry name" value="Rubredoxin-like"/>
    <property type="match status" value="1"/>
</dbReference>
<keyword evidence="5" id="KW-0575">Peroxidase</keyword>
<dbReference type="Gene3D" id="2.20.28.10">
    <property type="match status" value="1"/>
</dbReference>
<dbReference type="Pfam" id="PF02915">
    <property type="entry name" value="Rubrerythrin"/>
    <property type="match status" value="1"/>
</dbReference>
<dbReference type="InterPro" id="IPR009040">
    <property type="entry name" value="Ferritin-like_diiron"/>
</dbReference>
<evidence type="ECO:0000256" key="2">
    <source>
        <dbReference type="ARBA" id="ARBA00022982"/>
    </source>
</evidence>
<dbReference type="PROSITE" id="PS50905">
    <property type="entry name" value="FERRITIN_LIKE"/>
    <property type="match status" value="1"/>
</dbReference>
<sequence length="187" mass="20891">MKKKFICTVCGYIYEGTEPPEQCPICKAPRSKFKELGSDSDLDAKFATVHYLGAAYKEGVSDDLIQHCKATFKGECSEVGMYMAMAREADREGYPEIARTFERYAADEANHASRYAELLGDLVHDTKTNLEARIKAEKGACAEKFEAAKKAKAEGNDTLHDTIHEMAKDEARHAAGFIGLYKRFFVK</sequence>
<dbReference type="PANTHER" id="PTHR43339:SF1">
    <property type="entry name" value="RUBRERYTHRIN"/>
    <property type="match status" value="1"/>
</dbReference>
<dbReference type="InterPro" id="IPR009078">
    <property type="entry name" value="Ferritin-like_SF"/>
</dbReference>
<evidence type="ECO:0000259" key="4">
    <source>
        <dbReference type="PROSITE" id="PS50905"/>
    </source>
</evidence>
<dbReference type="InterPro" id="IPR045236">
    <property type="entry name" value="RevRr_diiron-bd_dom"/>
</dbReference>
<dbReference type="PROSITE" id="PS50903">
    <property type="entry name" value="RUBREDOXIN_LIKE"/>
    <property type="match status" value="1"/>
</dbReference>
<evidence type="ECO:0000313" key="5">
    <source>
        <dbReference type="EMBL" id="MCO6026244.1"/>
    </source>
</evidence>
<dbReference type="InterPro" id="IPR052773">
    <property type="entry name" value="Anaerobic_Peroxidase-Rel"/>
</dbReference>
<comment type="caution">
    <text evidence="5">The sequence shown here is derived from an EMBL/GenBank/DDBJ whole genome shotgun (WGS) entry which is preliminary data.</text>
</comment>
<dbReference type="InterPro" id="IPR024934">
    <property type="entry name" value="Rubredoxin-like_dom"/>
</dbReference>
<gene>
    <name evidence="5" type="ORF">NG821_10400</name>
</gene>
<proteinExistence type="predicted"/>
<organism evidence="5 6">
    <name type="scientific">Segatella cerevisiae</name>
    <dbReference type="NCBI Taxonomy" id="2053716"/>
    <lineage>
        <taxon>Bacteria</taxon>
        <taxon>Pseudomonadati</taxon>
        <taxon>Bacteroidota</taxon>
        <taxon>Bacteroidia</taxon>
        <taxon>Bacteroidales</taxon>
        <taxon>Prevotellaceae</taxon>
        <taxon>Segatella</taxon>
    </lineage>
</organism>
<dbReference type="Pfam" id="PF21349">
    <property type="entry name" value="RUBY_RBDX"/>
    <property type="match status" value="1"/>
</dbReference>
<reference evidence="5 6" key="1">
    <citation type="submission" date="2022-06" db="EMBL/GenBank/DDBJ databases">
        <title>A taxonomic note on the genus Prevotella: Description of four novel genera and emended description of the genera Hallella and Xylanibacter.</title>
        <authorList>
            <person name="Hitch T.C.A."/>
        </authorList>
    </citation>
    <scope>NUCLEOTIDE SEQUENCE [LARGE SCALE GENOMIC DNA]</scope>
    <source>
        <strain evidence="5 6">DSM 100619</strain>
    </source>
</reference>
<dbReference type="PANTHER" id="PTHR43339">
    <property type="entry name" value="RUBRERYTHRIN-RELATED"/>
    <property type="match status" value="1"/>
</dbReference>
<dbReference type="InterPro" id="IPR048574">
    <property type="entry name" value="RUBY_RBDX"/>
</dbReference>
<dbReference type="Gene3D" id="1.20.1260.10">
    <property type="match status" value="1"/>
</dbReference>
<keyword evidence="2" id="KW-0249">Electron transport</keyword>
<dbReference type="InterPro" id="IPR003251">
    <property type="entry name" value="Rr_diiron-bd_dom"/>
</dbReference>
<dbReference type="EMBL" id="JAMXLY010000045">
    <property type="protein sequence ID" value="MCO6026244.1"/>
    <property type="molecule type" value="Genomic_DNA"/>
</dbReference>
<protein>
    <submittedName>
        <fullName evidence="5">NADH peroxidase</fullName>
    </submittedName>
</protein>
<dbReference type="Proteomes" id="UP001204015">
    <property type="component" value="Unassembled WGS sequence"/>
</dbReference>
<accession>A0ABT1BYT2</accession>
<keyword evidence="1" id="KW-0813">Transport</keyword>
<feature type="domain" description="Rubredoxin-like" evidence="3">
    <location>
        <begin position="2"/>
        <end position="36"/>
    </location>
</feature>
<dbReference type="InterPro" id="IPR012347">
    <property type="entry name" value="Ferritin-like"/>
</dbReference>
<evidence type="ECO:0000256" key="1">
    <source>
        <dbReference type="ARBA" id="ARBA00022448"/>
    </source>
</evidence>
<name>A0ABT1BYT2_9BACT</name>
<dbReference type="GO" id="GO:0004601">
    <property type="term" value="F:peroxidase activity"/>
    <property type="evidence" value="ECO:0007669"/>
    <property type="project" value="UniProtKB-KW"/>
</dbReference>
<dbReference type="RefSeq" id="WP_252761600.1">
    <property type="nucleotide sequence ID" value="NZ_JAMXLY010000045.1"/>
</dbReference>
<dbReference type="CDD" id="cd01046">
    <property type="entry name" value="Rubrerythrin_like"/>
    <property type="match status" value="1"/>
</dbReference>
<dbReference type="SUPFAM" id="SSF47240">
    <property type="entry name" value="Ferritin-like"/>
    <property type="match status" value="1"/>
</dbReference>
<evidence type="ECO:0000313" key="6">
    <source>
        <dbReference type="Proteomes" id="UP001204015"/>
    </source>
</evidence>